<feature type="compositionally biased region" description="Basic and acidic residues" evidence="6">
    <location>
        <begin position="427"/>
        <end position="442"/>
    </location>
</feature>
<evidence type="ECO:0008006" key="10">
    <source>
        <dbReference type="Google" id="ProtNLM"/>
    </source>
</evidence>
<dbReference type="InterPro" id="IPR006059">
    <property type="entry name" value="SBP"/>
</dbReference>
<dbReference type="PROSITE" id="PS51257">
    <property type="entry name" value="PROKAR_LIPOPROTEIN"/>
    <property type="match status" value="1"/>
</dbReference>
<name>A0A916JR00_9BACL</name>
<evidence type="ECO:0000256" key="3">
    <source>
        <dbReference type="ARBA" id="ARBA00023136"/>
    </source>
</evidence>
<evidence type="ECO:0000313" key="9">
    <source>
        <dbReference type="Proteomes" id="UP000693672"/>
    </source>
</evidence>
<keyword evidence="1" id="KW-1003">Cell membrane</keyword>
<evidence type="ECO:0000256" key="2">
    <source>
        <dbReference type="ARBA" id="ARBA00022729"/>
    </source>
</evidence>
<feature type="region of interest" description="Disordered" evidence="6">
    <location>
        <begin position="26"/>
        <end position="45"/>
    </location>
</feature>
<evidence type="ECO:0000256" key="7">
    <source>
        <dbReference type="SAM" id="SignalP"/>
    </source>
</evidence>
<keyword evidence="9" id="KW-1185">Reference proteome</keyword>
<gene>
    <name evidence="8" type="ORF">PAESOLCIP111_00035</name>
</gene>
<dbReference type="Proteomes" id="UP000693672">
    <property type="component" value="Unassembled WGS sequence"/>
</dbReference>
<dbReference type="EMBL" id="CAJVAS010000001">
    <property type="protein sequence ID" value="CAG7595337.1"/>
    <property type="molecule type" value="Genomic_DNA"/>
</dbReference>
<keyword evidence="5" id="KW-0449">Lipoprotein</keyword>
<keyword evidence="3" id="KW-0472">Membrane</keyword>
<feature type="region of interest" description="Disordered" evidence="6">
    <location>
        <begin position="427"/>
        <end position="450"/>
    </location>
</feature>
<protein>
    <recommendedName>
        <fullName evidence="10">Extracellular solute-binding protein</fullName>
    </recommendedName>
</protein>
<evidence type="ECO:0000256" key="4">
    <source>
        <dbReference type="ARBA" id="ARBA00023139"/>
    </source>
</evidence>
<dbReference type="Pfam" id="PF01547">
    <property type="entry name" value="SBP_bac_1"/>
    <property type="match status" value="1"/>
</dbReference>
<evidence type="ECO:0000313" key="8">
    <source>
        <dbReference type="EMBL" id="CAG7595337.1"/>
    </source>
</evidence>
<keyword evidence="2 7" id="KW-0732">Signal</keyword>
<evidence type="ECO:0000256" key="6">
    <source>
        <dbReference type="SAM" id="MobiDB-lite"/>
    </source>
</evidence>
<dbReference type="InterPro" id="IPR050490">
    <property type="entry name" value="Bact_solute-bd_prot1"/>
</dbReference>
<comment type="caution">
    <text evidence="8">The sequence shown here is derived from an EMBL/GenBank/DDBJ whole genome shotgun (WGS) entry which is preliminary data.</text>
</comment>
<evidence type="ECO:0000256" key="1">
    <source>
        <dbReference type="ARBA" id="ARBA00022475"/>
    </source>
</evidence>
<proteinExistence type="predicted"/>
<dbReference type="PANTHER" id="PTHR43649">
    <property type="entry name" value="ARABINOSE-BINDING PROTEIN-RELATED"/>
    <property type="match status" value="1"/>
</dbReference>
<dbReference type="PANTHER" id="PTHR43649:SF33">
    <property type="entry name" value="POLYGALACTURONAN_RHAMNOGALACTURONAN-BINDING PROTEIN YTCQ"/>
    <property type="match status" value="1"/>
</dbReference>
<accession>A0A916JR00</accession>
<reference evidence="8" key="1">
    <citation type="submission" date="2021-06" db="EMBL/GenBank/DDBJ databases">
        <authorList>
            <person name="Criscuolo A."/>
        </authorList>
    </citation>
    <scope>NUCLEOTIDE SEQUENCE</scope>
    <source>
        <strain evidence="8">CIP111600</strain>
    </source>
</reference>
<feature type="signal peptide" evidence="7">
    <location>
        <begin position="1"/>
        <end position="26"/>
    </location>
</feature>
<keyword evidence="4" id="KW-0564">Palmitate</keyword>
<dbReference type="AlphaFoldDB" id="A0A916JR00"/>
<dbReference type="RefSeq" id="WP_218089879.1">
    <property type="nucleotide sequence ID" value="NZ_CAJVAS010000001.1"/>
</dbReference>
<organism evidence="8 9">
    <name type="scientific">Paenibacillus solanacearum</name>
    <dbReference type="NCBI Taxonomy" id="2048548"/>
    <lineage>
        <taxon>Bacteria</taxon>
        <taxon>Bacillati</taxon>
        <taxon>Bacillota</taxon>
        <taxon>Bacilli</taxon>
        <taxon>Bacillales</taxon>
        <taxon>Paenibacillaceae</taxon>
        <taxon>Paenibacillus</taxon>
    </lineage>
</organism>
<feature type="compositionally biased region" description="Gly residues" evidence="6">
    <location>
        <begin position="26"/>
        <end position="35"/>
    </location>
</feature>
<feature type="chain" id="PRO_5038357962" description="Extracellular solute-binding protein" evidence="7">
    <location>
        <begin position="27"/>
        <end position="450"/>
    </location>
</feature>
<evidence type="ECO:0000256" key="5">
    <source>
        <dbReference type="ARBA" id="ARBA00023288"/>
    </source>
</evidence>
<sequence>MYKKTVMALTSAGLIFAAACSNGGGAGQPAGGPSPGGSTTAPNAQSTEPVKLTFYSFGVSLTDADFDYLFVQPLKKKFPNVTLDWIKSGTGAMPEDLVAAGNIPDIVFTPSPRLSNYYKLGIPYDLTEMVKGQSVDMNKFDAVVLDNIRQYAGKGELLGLPYTVNYAALYYNKDLFDSFGVPYPTDGMDWDRTIELARKMTGMQNGKQIRGLDPGHFTAVGSGLSLSFVDAKTNKALINSDEWRRATRLIEDMYRIPGNEFSKDRDTPNKSRNAFLKDRNIAMYAYWANGMLGLFEEMEQKGEKFNWDMVTLPNFKEALGKNRTANSQLMTISSTGKHKDVAFQVINYLTSDEAQTILARTGRLPAVSKPEILKSYGADLKSLQGKNAAIVSKTKPASFHPTAYDDIVNTILENAIKDVVSGKKDANTAHREAEEQANKEIAAEIARTAK</sequence>